<proteinExistence type="predicted"/>
<feature type="domain" description="DZANK-type" evidence="1">
    <location>
        <begin position="95"/>
        <end position="150"/>
    </location>
</feature>
<dbReference type="AlphaFoldDB" id="C6LL68"/>
<evidence type="ECO:0000313" key="2">
    <source>
        <dbReference type="EMBL" id="EET58687.1"/>
    </source>
</evidence>
<dbReference type="Proteomes" id="UP000005561">
    <property type="component" value="Unassembled WGS sequence"/>
</dbReference>
<name>C6LL68_9FIRM</name>
<protein>
    <recommendedName>
        <fullName evidence="1">DZANK-type domain-containing protein</fullName>
    </recommendedName>
</protein>
<sequence length="204" mass="22937">MSFLERFNKAKTEISQKVIRESRGTGESLRLKSAISANEQKIRQLYIKMGEIYYNERKAEPDDFIKPLVEEISVLMAENEEHRKRLSVLKGNVICPNCGFGNRQGLKFCGECGAKLPEQETEKVPAGDGLICPKCGAEMEEGMRFCVYCGTELAGERNEKEILDNDESVIKEQTIKKCPACGDILGRGDSFCVNCGQRIEEKQQ</sequence>
<evidence type="ECO:0000259" key="1">
    <source>
        <dbReference type="Pfam" id="PF12773"/>
    </source>
</evidence>
<gene>
    <name evidence="2" type="ORF">BRYFOR_09415</name>
</gene>
<dbReference type="EMBL" id="ACCL02000027">
    <property type="protein sequence ID" value="EET58687.1"/>
    <property type="molecule type" value="Genomic_DNA"/>
</dbReference>
<dbReference type="eggNOG" id="COG1716">
    <property type="taxonomic scope" value="Bacteria"/>
</dbReference>
<dbReference type="Pfam" id="PF12773">
    <property type="entry name" value="DZR"/>
    <property type="match status" value="1"/>
</dbReference>
<accession>C6LL68</accession>
<dbReference type="STRING" id="168384.SAMN05660368_02440"/>
<comment type="caution">
    <text evidence="2">The sequence shown here is derived from an EMBL/GenBank/DDBJ whole genome shotgun (WGS) entry which is preliminary data.</text>
</comment>
<keyword evidence="3" id="KW-1185">Reference proteome</keyword>
<reference evidence="2" key="1">
    <citation type="submission" date="2009-07" db="EMBL/GenBank/DDBJ databases">
        <authorList>
            <person name="Weinstock G."/>
            <person name="Sodergren E."/>
            <person name="Clifton S."/>
            <person name="Fulton L."/>
            <person name="Fulton B."/>
            <person name="Courtney L."/>
            <person name="Fronick C."/>
            <person name="Harrison M."/>
            <person name="Strong C."/>
            <person name="Farmer C."/>
            <person name="Delahaunty K."/>
            <person name="Markovic C."/>
            <person name="Hall O."/>
            <person name="Minx P."/>
            <person name="Tomlinson C."/>
            <person name="Mitreva M."/>
            <person name="Nelson J."/>
            <person name="Hou S."/>
            <person name="Wollam A."/>
            <person name="Pepin K.H."/>
            <person name="Johnson M."/>
            <person name="Bhonagiri V."/>
            <person name="Nash W.E."/>
            <person name="Warren W."/>
            <person name="Chinwalla A."/>
            <person name="Mardis E.R."/>
            <person name="Wilson R.K."/>
        </authorList>
    </citation>
    <scope>NUCLEOTIDE SEQUENCE [LARGE SCALE GENOMIC DNA]</scope>
    <source>
        <strain evidence="2">DSM 14469</strain>
    </source>
</reference>
<organism evidence="2 3">
    <name type="scientific">Marvinbryantia formatexigens DSM 14469</name>
    <dbReference type="NCBI Taxonomy" id="478749"/>
    <lineage>
        <taxon>Bacteria</taxon>
        <taxon>Bacillati</taxon>
        <taxon>Bacillota</taxon>
        <taxon>Clostridia</taxon>
        <taxon>Lachnospirales</taxon>
        <taxon>Lachnospiraceae</taxon>
        <taxon>Marvinbryantia</taxon>
    </lineage>
</organism>
<dbReference type="InterPro" id="IPR025874">
    <property type="entry name" value="DZR"/>
</dbReference>
<evidence type="ECO:0000313" key="3">
    <source>
        <dbReference type="Proteomes" id="UP000005561"/>
    </source>
</evidence>